<feature type="compositionally biased region" description="Low complexity" evidence="1">
    <location>
        <begin position="309"/>
        <end position="333"/>
    </location>
</feature>
<gene>
    <name evidence="3" type="ORF">KIMH_02930</name>
</gene>
<protein>
    <submittedName>
        <fullName evidence="3">Uncharacterized protein</fullName>
    </submittedName>
</protein>
<evidence type="ECO:0000256" key="2">
    <source>
        <dbReference type="SAM" id="Phobius"/>
    </source>
</evidence>
<sequence length="411" mass="42656">MSGVKVAVKRLVAGIVGLAALTVAVIVGTPSNAQAAIVNPKLAGVSLSADGKPVDSFVFNRTNYRLAAKPAAVRVSGVPSGWTVAHATQTSQEDSSIDVSASLDFQIGSKFTSDDLAQLQSIVGDNFKPAYYSDDDDTQTMSIMKEFSLAKPAYPGLHLTHKQLASLSFNRQELQATIQSMRDAGFELGVRWYDAAGREVSGILQADQVDYVNLSISKGLGSNAHSLNFVFTTQKDISVLVSAQIPSLSGPKSTWTLDPAAIGATFTNVTLQPQQSAQNLTRALPDVNNLVSPVTYTLAYSSLPASSASTSNTGQPAAASAPAAPSKPDQQAAGAAPSTDPDSRAAGASDSAKAAADQDSAISTDFSNSNPVVRVLAKTGSSTIALVLITLVLAMAAAYMVAWSRNTADKD</sequence>
<keyword evidence="2" id="KW-1133">Transmembrane helix</keyword>
<keyword evidence="2" id="KW-0812">Transmembrane</keyword>
<dbReference type="RefSeq" id="WP_317643203.1">
    <property type="nucleotide sequence ID" value="NZ_AP026800.1"/>
</dbReference>
<keyword evidence="2" id="KW-0472">Membrane</keyword>
<evidence type="ECO:0000256" key="1">
    <source>
        <dbReference type="SAM" id="MobiDB-lite"/>
    </source>
</evidence>
<keyword evidence="4" id="KW-1185">Reference proteome</keyword>
<organism evidence="3 4">
    <name type="scientific">Bombiscardovia apis</name>
    <dbReference type="NCBI Taxonomy" id="2932182"/>
    <lineage>
        <taxon>Bacteria</taxon>
        <taxon>Bacillati</taxon>
        <taxon>Actinomycetota</taxon>
        <taxon>Actinomycetes</taxon>
        <taxon>Bifidobacteriales</taxon>
        <taxon>Bifidobacteriaceae</taxon>
        <taxon>Bombiscardovia</taxon>
    </lineage>
</organism>
<dbReference type="Proteomes" id="UP001321748">
    <property type="component" value="Chromosome"/>
</dbReference>
<feature type="transmembrane region" description="Helical" evidence="2">
    <location>
        <begin position="384"/>
        <end position="403"/>
    </location>
</feature>
<reference evidence="3 4" key="1">
    <citation type="journal article" date="2023" name="Microbiol. Spectr.">
        <title>Symbiosis of Carpenter Bees with Uncharacterized Lactic Acid Bacteria Showing NAD Auxotrophy.</title>
        <authorList>
            <person name="Kawasaki S."/>
            <person name="Ozawa K."/>
            <person name="Mori T."/>
            <person name="Yamamoto A."/>
            <person name="Ito M."/>
            <person name="Ohkuma M."/>
            <person name="Sakamoto M."/>
            <person name="Matsutani M."/>
        </authorList>
    </citation>
    <scope>NUCLEOTIDE SEQUENCE [LARGE SCALE GENOMIC DNA]</scope>
    <source>
        <strain evidence="3 4">KimH</strain>
    </source>
</reference>
<accession>A0ABN6SFZ6</accession>
<proteinExistence type="predicted"/>
<evidence type="ECO:0000313" key="4">
    <source>
        <dbReference type="Proteomes" id="UP001321748"/>
    </source>
</evidence>
<name>A0ABN6SFZ6_9BIFI</name>
<evidence type="ECO:0000313" key="3">
    <source>
        <dbReference type="EMBL" id="BDR54182.1"/>
    </source>
</evidence>
<feature type="region of interest" description="Disordered" evidence="1">
    <location>
        <begin position="309"/>
        <end position="364"/>
    </location>
</feature>
<feature type="compositionally biased region" description="Low complexity" evidence="1">
    <location>
        <begin position="344"/>
        <end position="363"/>
    </location>
</feature>
<dbReference type="EMBL" id="AP026800">
    <property type="protein sequence ID" value="BDR54182.1"/>
    <property type="molecule type" value="Genomic_DNA"/>
</dbReference>